<dbReference type="EMBL" id="CAJOBJ010106564">
    <property type="protein sequence ID" value="CAF4612146.1"/>
    <property type="molecule type" value="Genomic_DNA"/>
</dbReference>
<organism evidence="1 2">
    <name type="scientific">Rotaria magnacalcarata</name>
    <dbReference type="NCBI Taxonomy" id="392030"/>
    <lineage>
        <taxon>Eukaryota</taxon>
        <taxon>Metazoa</taxon>
        <taxon>Spiralia</taxon>
        <taxon>Gnathifera</taxon>
        <taxon>Rotifera</taxon>
        <taxon>Eurotatoria</taxon>
        <taxon>Bdelloidea</taxon>
        <taxon>Philodinida</taxon>
        <taxon>Philodinidae</taxon>
        <taxon>Rotaria</taxon>
    </lineage>
</organism>
<comment type="caution">
    <text evidence="1">The sequence shown here is derived from an EMBL/GenBank/DDBJ whole genome shotgun (WGS) entry which is preliminary data.</text>
</comment>
<reference evidence="1" key="1">
    <citation type="submission" date="2021-02" db="EMBL/GenBank/DDBJ databases">
        <authorList>
            <person name="Nowell W R."/>
        </authorList>
    </citation>
    <scope>NUCLEOTIDE SEQUENCE</scope>
</reference>
<dbReference type="AlphaFoldDB" id="A0A8S2ZGS2"/>
<sequence length="37" mass="4120">MLSIFSGLKLILPNIIPPAYEEMITGQDVVIRFLSAE</sequence>
<accession>A0A8S2ZGS2</accession>
<evidence type="ECO:0000313" key="1">
    <source>
        <dbReference type="EMBL" id="CAF4612146.1"/>
    </source>
</evidence>
<dbReference type="Proteomes" id="UP000681720">
    <property type="component" value="Unassembled WGS sequence"/>
</dbReference>
<name>A0A8S2ZGS2_9BILA</name>
<feature type="non-terminal residue" evidence="1">
    <location>
        <position position="37"/>
    </location>
</feature>
<evidence type="ECO:0000313" key="2">
    <source>
        <dbReference type="Proteomes" id="UP000681720"/>
    </source>
</evidence>
<proteinExistence type="predicted"/>
<gene>
    <name evidence="1" type="ORF">GIL414_LOCUS39401</name>
</gene>
<protein>
    <submittedName>
        <fullName evidence="1">Uncharacterized protein</fullName>
    </submittedName>
</protein>